<evidence type="ECO:0000313" key="3">
    <source>
        <dbReference type="EMBL" id="MDQ0466922.1"/>
    </source>
</evidence>
<dbReference type="PANTHER" id="PTHR43135:SF3">
    <property type="entry name" value="ALPHA-D-RIBOSE 1-METHYLPHOSPHONATE 5-TRIPHOSPHATE DIPHOSPHATASE"/>
    <property type="match status" value="1"/>
</dbReference>
<dbReference type="InterPro" id="IPR057744">
    <property type="entry name" value="OTAase-like"/>
</dbReference>
<feature type="domain" description="Amidohydrolase-related" evidence="2">
    <location>
        <begin position="82"/>
        <end position="430"/>
    </location>
</feature>
<name>A0ABU0J131_9CAUL</name>
<comment type="caution">
    <text evidence="3">The sequence shown here is derived from an EMBL/GenBank/DDBJ whole genome shotgun (WGS) entry which is preliminary data.</text>
</comment>
<dbReference type="Gene3D" id="2.30.40.10">
    <property type="entry name" value="Urease, subunit C, domain 1"/>
    <property type="match status" value="1"/>
</dbReference>
<keyword evidence="1" id="KW-0732">Signal</keyword>
<dbReference type="InterPro" id="IPR051781">
    <property type="entry name" value="Metallo-dep_Hydrolase"/>
</dbReference>
<protein>
    <submittedName>
        <fullName evidence="3">Imidazolonepropionase-like amidohydrolase</fullName>
    </submittedName>
</protein>
<keyword evidence="4" id="KW-1185">Reference proteome</keyword>
<feature type="signal peptide" evidence="1">
    <location>
        <begin position="1"/>
        <end position="24"/>
    </location>
</feature>
<dbReference type="Gene3D" id="3.20.20.140">
    <property type="entry name" value="Metal-dependent hydrolases"/>
    <property type="match status" value="1"/>
</dbReference>
<dbReference type="PANTHER" id="PTHR43135">
    <property type="entry name" value="ALPHA-D-RIBOSE 1-METHYLPHOSPHONATE 5-TRIPHOSPHATE DIPHOSPHATASE"/>
    <property type="match status" value="1"/>
</dbReference>
<gene>
    <name evidence="3" type="ORF">QO010_004719</name>
</gene>
<dbReference type="CDD" id="cd01299">
    <property type="entry name" value="Met_dep_hydrolase_A"/>
    <property type="match status" value="1"/>
</dbReference>
<evidence type="ECO:0000313" key="4">
    <source>
        <dbReference type="Proteomes" id="UP001228905"/>
    </source>
</evidence>
<reference evidence="3 4" key="1">
    <citation type="submission" date="2023-07" db="EMBL/GenBank/DDBJ databases">
        <title>Genomic Encyclopedia of Type Strains, Phase IV (KMG-IV): sequencing the most valuable type-strain genomes for metagenomic binning, comparative biology and taxonomic classification.</title>
        <authorList>
            <person name="Goeker M."/>
        </authorList>
    </citation>
    <scope>NUCLEOTIDE SEQUENCE [LARGE SCALE GENOMIC DNA]</scope>
    <source>
        <strain evidence="3 4">DSM 18695</strain>
    </source>
</reference>
<dbReference type="Pfam" id="PF01979">
    <property type="entry name" value="Amidohydro_1"/>
    <property type="match status" value="1"/>
</dbReference>
<dbReference type="InterPro" id="IPR032466">
    <property type="entry name" value="Metal_Hydrolase"/>
</dbReference>
<dbReference type="SUPFAM" id="SSF51338">
    <property type="entry name" value="Composite domain of metallo-dependent hydrolases"/>
    <property type="match status" value="1"/>
</dbReference>
<dbReference type="Proteomes" id="UP001228905">
    <property type="component" value="Unassembled WGS sequence"/>
</dbReference>
<accession>A0ABU0J131</accession>
<dbReference type="SUPFAM" id="SSF51556">
    <property type="entry name" value="Metallo-dependent hydrolases"/>
    <property type="match status" value="1"/>
</dbReference>
<evidence type="ECO:0000259" key="2">
    <source>
        <dbReference type="Pfam" id="PF01979"/>
    </source>
</evidence>
<sequence>MIRRLFLAAAALVFAAGLGPNDQAASGLPTVIYAGKLLADPATGKVTTQQTVTVRDGKIEKIADGYVAPEGAANIVDLKDSFVLPGLIDCHVHLLSQSGPTGKLDDVTKTSADLVVDGSVYAMRTLKAGFTTVADVGDDNEAIFALRNGVAAGKIAGPRILASGSIVTPEGGHGDVHGYRPDVMAILESPTACSGADTCRRVVRRQIQAGADLIKIVATGGVLDDSATGVDQQFTDEEMAAIVQTAHSMGRMVKAHAHGTIGINAALKAGVDSIEHGTYLDDESIKLFKAKGAWLVPTLMAGDFVAKEAAKPDTWMSPAIKAKALSVGPNMLDMGRRAHAAGVKMAFGTDSGVSPHGDNAYEFVLLVKAGFSTIDAIRMATTWAAEHLRLSGVVGSLAPGKAADLIAVKGDPLSDISELRKVSFVMKGGVVYK</sequence>
<dbReference type="RefSeq" id="WP_307353164.1">
    <property type="nucleotide sequence ID" value="NZ_JAUSVS010000017.1"/>
</dbReference>
<proteinExistence type="predicted"/>
<feature type="chain" id="PRO_5045959908" evidence="1">
    <location>
        <begin position="25"/>
        <end position="433"/>
    </location>
</feature>
<evidence type="ECO:0000256" key="1">
    <source>
        <dbReference type="SAM" id="SignalP"/>
    </source>
</evidence>
<dbReference type="InterPro" id="IPR011059">
    <property type="entry name" value="Metal-dep_hydrolase_composite"/>
</dbReference>
<organism evidence="3 4">
    <name type="scientific">Caulobacter ginsengisoli</name>
    <dbReference type="NCBI Taxonomy" id="400775"/>
    <lineage>
        <taxon>Bacteria</taxon>
        <taxon>Pseudomonadati</taxon>
        <taxon>Pseudomonadota</taxon>
        <taxon>Alphaproteobacteria</taxon>
        <taxon>Caulobacterales</taxon>
        <taxon>Caulobacteraceae</taxon>
        <taxon>Caulobacter</taxon>
    </lineage>
</organism>
<dbReference type="EMBL" id="JAUSVS010000017">
    <property type="protein sequence ID" value="MDQ0466922.1"/>
    <property type="molecule type" value="Genomic_DNA"/>
</dbReference>
<dbReference type="InterPro" id="IPR006680">
    <property type="entry name" value="Amidohydro-rel"/>
</dbReference>